<evidence type="ECO:0000313" key="4">
    <source>
        <dbReference type="Proteomes" id="UP000265515"/>
    </source>
</evidence>
<dbReference type="Pfam" id="PF00078">
    <property type="entry name" value="RVT_1"/>
    <property type="match status" value="1"/>
</dbReference>
<dbReference type="InterPro" id="IPR000477">
    <property type="entry name" value="RT_dom"/>
</dbReference>
<dbReference type="Gene3D" id="3.60.10.10">
    <property type="entry name" value="Endonuclease/exonuclease/phosphatase"/>
    <property type="match status" value="1"/>
</dbReference>
<dbReference type="EMBL" id="BFEA01000209">
    <property type="protein sequence ID" value="GBG74737.1"/>
    <property type="molecule type" value="Genomic_DNA"/>
</dbReference>
<dbReference type="PANTHER" id="PTHR19446">
    <property type="entry name" value="REVERSE TRANSCRIPTASES"/>
    <property type="match status" value="1"/>
</dbReference>
<gene>
    <name evidence="3" type="ORF">CBR_g19143</name>
</gene>
<dbReference type="Gramene" id="GBG74737">
    <property type="protein sequence ID" value="GBG74737"/>
    <property type="gene ID" value="CBR_g19143"/>
</dbReference>
<evidence type="ECO:0000256" key="1">
    <source>
        <dbReference type="SAM" id="MobiDB-lite"/>
    </source>
</evidence>
<accession>A0A388KXG4</accession>
<organism evidence="3 4">
    <name type="scientific">Chara braunii</name>
    <name type="common">Braun's stonewort</name>
    <dbReference type="NCBI Taxonomy" id="69332"/>
    <lineage>
        <taxon>Eukaryota</taxon>
        <taxon>Viridiplantae</taxon>
        <taxon>Streptophyta</taxon>
        <taxon>Charophyceae</taxon>
        <taxon>Charales</taxon>
        <taxon>Characeae</taxon>
        <taxon>Chara</taxon>
    </lineage>
</organism>
<keyword evidence="4" id="KW-1185">Reference proteome</keyword>
<proteinExistence type="predicted"/>
<dbReference type="Proteomes" id="UP000265515">
    <property type="component" value="Unassembled WGS sequence"/>
</dbReference>
<comment type="caution">
    <text evidence="3">The sequence shown here is derived from an EMBL/GenBank/DDBJ whole genome shotgun (WGS) entry which is preliminary data.</text>
</comment>
<evidence type="ECO:0000313" key="3">
    <source>
        <dbReference type="EMBL" id="GBG74737.1"/>
    </source>
</evidence>
<dbReference type="SUPFAM" id="SSF56672">
    <property type="entry name" value="DNA/RNA polymerases"/>
    <property type="match status" value="1"/>
</dbReference>
<feature type="compositionally biased region" description="Basic and acidic residues" evidence="1">
    <location>
        <begin position="947"/>
        <end position="988"/>
    </location>
</feature>
<dbReference type="InterPro" id="IPR036691">
    <property type="entry name" value="Endo/exonu/phosph_ase_sf"/>
</dbReference>
<dbReference type="CDD" id="cd01650">
    <property type="entry name" value="RT_nLTR_like"/>
    <property type="match status" value="1"/>
</dbReference>
<feature type="domain" description="Reverse transcriptase" evidence="2">
    <location>
        <begin position="406"/>
        <end position="491"/>
    </location>
</feature>
<reference evidence="3 4" key="1">
    <citation type="journal article" date="2018" name="Cell">
        <title>The Chara Genome: Secondary Complexity and Implications for Plant Terrestrialization.</title>
        <authorList>
            <person name="Nishiyama T."/>
            <person name="Sakayama H."/>
            <person name="Vries J.D."/>
            <person name="Buschmann H."/>
            <person name="Saint-Marcoux D."/>
            <person name="Ullrich K.K."/>
            <person name="Haas F.B."/>
            <person name="Vanderstraeten L."/>
            <person name="Becker D."/>
            <person name="Lang D."/>
            <person name="Vosolsobe S."/>
            <person name="Rombauts S."/>
            <person name="Wilhelmsson P.K.I."/>
            <person name="Janitza P."/>
            <person name="Kern R."/>
            <person name="Heyl A."/>
            <person name="Rumpler F."/>
            <person name="Villalobos L.I.A.C."/>
            <person name="Clay J.M."/>
            <person name="Skokan R."/>
            <person name="Toyoda A."/>
            <person name="Suzuki Y."/>
            <person name="Kagoshima H."/>
            <person name="Schijlen E."/>
            <person name="Tajeshwar N."/>
            <person name="Catarino B."/>
            <person name="Hetherington A.J."/>
            <person name="Saltykova A."/>
            <person name="Bonnot C."/>
            <person name="Breuninger H."/>
            <person name="Symeonidi A."/>
            <person name="Radhakrishnan G.V."/>
            <person name="Van Nieuwerburgh F."/>
            <person name="Deforce D."/>
            <person name="Chang C."/>
            <person name="Karol K.G."/>
            <person name="Hedrich R."/>
            <person name="Ulvskov P."/>
            <person name="Glockner G."/>
            <person name="Delwiche C.F."/>
            <person name="Petrasek J."/>
            <person name="Van de Peer Y."/>
            <person name="Friml J."/>
            <person name="Beilby M."/>
            <person name="Dolan L."/>
            <person name="Kohara Y."/>
            <person name="Sugano S."/>
            <person name="Fujiyama A."/>
            <person name="Delaux P.-M."/>
            <person name="Quint M."/>
            <person name="TheiBen G."/>
            <person name="Hagemann M."/>
            <person name="Harholt J."/>
            <person name="Dunand C."/>
            <person name="Zachgo S."/>
            <person name="Langdale J."/>
            <person name="Maumus F."/>
            <person name="Straeten D.V.D."/>
            <person name="Gould S.B."/>
            <person name="Rensing S.A."/>
        </authorList>
    </citation>
    <scope>NUCLEOTIDE SEQUENCE [LARGE SCALE GENOMIC DNA]</scope>
    <source>
        <strain evidence="3 4">S276</strain>
    </source>
</reference>
<evidence type="ECO:0000259" key="2">
    <source>
        <dbReference type="Pfam" id="PF00078"/>
    </source>
</evidence>
<sequence>MAFLDELRVCLPDVDEIIIGGDWNTVLDSPPDQRDQGCAKDVLALVDMMLDLDLQDVYRELRPAEPGYTWFSHRRKVRRLDYLLVGGSLKKQVINVEEANNPVSDHKPVIGFFNLAKEFKRGRGYFKLNTQNLQCEGLNQWTQGFWERWQKQKERFATVAEWWEVGSRIMSKLLDVFSRILALTRNKEERKLRKKVQEAEEKMQRHPISELTWGKERVRRLAEWDEKQQEKSDLWAERLKVKGLEVYDRMSRETFQKLAPARTTPTLKELRHPFDSREPVVVEPEELCKYAVLYYQDILTSRRQGEGADADLAADSDHWNNTTVRLHTRGRLDLDRPITKEEAEEALKAMANGKTPGNDGLPIEFYRQHWKVLGDDLVEIYNEMQMGGKLPDSACRGIISILFKKGDTSEIRNWRPISLLNVSYKILAKVLARRLGRYLPNLVEDGQAAFVRGRSIYENIVTAVEVLEVVSQEDLDVNVLLLDMEKAYDRILGIDVGKRACKVKALADDLFAVSANTVDSMSALRHCLRQYEELSEAAINWSKSVFLLPRKYSPAVDWGMKRVQCDNSEPFLGVQVALTSCALRQEEILQNKVLQRTTVWGKAPHLSLFGRALVANVALFALLTFVGNVRPLGKKIQAVVRRKASTFIWKPYAEEGEGVMSKVAWELICAPRREGGLGMMDPGRRNLAMLARWVVRAIITQNDKHWILLGERILSREWQLVRQSDVWACVWIESYLRSKLKSEFWQAVLQAWRRVKPDMLSDPHTKEEVLSQIIFENQRIRDDRGRMLMANSTPGSFGKTWIKRGVVRLRDLWNEFTGDWRTSEELESILRPGRNIRQRRSVVLESIPDEWKQILSPAVPNPVGTWYEVKKEQDPEGPQLRDFVKLVELSEEGGRKFQQWQSEGAGVKPRLCEEEEHCSRPEGTLVEIRVRETGGWILGHLDGKKRNPLRKEVNAGTREESTVQTDDKKGDGSRLEEESPERKKDPVRQKLVHRNVGSRWETGGEGRR</sequence>
<dbReference type="OrthoDB" id="1748995at2759"/>
<dbReference type="InterPro" id="IPR043502">
    <property type="entry name" value="DNA/RNA_pol_sf"/>
</dbReference>
<dbReference type="SUPFAM" id="SSF56219">
    <property type="entry name" value="DNase I-like"/>
    <property type="match status" value="1"/>
</dbReference>
<name>A0A388KXG4_CHABU</name>
<protein>
    <recommendedName>
        <fullName evidence="2">Reverse transcriptase domain-containing protein</fullName>
    </recommendedName>
</protein>
<dbReference type="STRING" id="69332.A0A388KXG4"/>
<dbReference type="AlphaFoldDB" id="A0A388KXG4"/>
<feature type="region of interest" description="Disordered" evidence="1">
    <location>
        <begin position="947"/>
        <end position="1008"/>
    </location>
</feature>